<name>A0AA85EUD4_9TREM</name>
<evidence type="ECO:0008006" key="3">
    <source>
        <dbReference type="Google" id="ProtNLM"/>
    </source>
</evidence>
<dbReference type="AlphaFoldDB" id="A0AA85EUD4"/>
<reference evidence="1" key="1">
    <citation type="submission" date="2022-06" db="EMBL/GenBank/DDBJ databases">
        <authorList>
            <person name="Berger JAMES D."/>
            <person name="Berger JAMES D."/>
        </authorList>
    </citation>
    <scope>NUCLEOTIDE SEQUENCE [LARGE SCALE GENOMIC DNA]</scope>
</reference>
<evidence type="ECO:0000313" key="2">
    <source>
        <dbReference type="WBParaSite" id="SRDH1_24770.1"/>
    </source>
</evidence>
<reference evidence="2" key="2">
    <citation type="submission" date="2023-11" db="UniProtKB">
        <authorList>
            <consortium name="WormBaseParasite"/>
        </authorList>
    </citation>
    <scope>IDENTIFICATION</scope>
</reference>
<dbReference type="Proteomes" id="UP000050792">
    <property type="component" value="Unassembled WGS sequence"/>
</dbReference>
<keyword evidence="1" id="KW-1185">Reference proteome</keyword>
<proteinExistence type="predicted"/>
<dbReference type="WBParaSite" id="SRDH1_24770.1">
    <property type="protein sequence ID" value="SRDH1_24770.1"/>
    <property type="gene ID" value="SRDH1_24770"/>
</dbReference>
<evidence type="ECO:0000313" key="1">
    <source>
        <dbReference type="Proteomes" id="UP000050792"/>
    </source>
</evidence>
<protein>
    <recommendedName>
        <fullName evidence="3">Reverse transcriptase domain-containing protein</fullName>
    </recommendedName>
</protein>
<sequence length="121" mass="14187">MRCLEVWTGGPYRTFLDIMVYHRKSSTSPEIHTPQSRKWRTDHRYTQSEDWSQTRLLTLSVSLSSYGNWIMKTSTFEVKYGILWTVWMQLDDLNFADDLALLSHTHEQMKVKTVSVPEASA</sequence>
<accession>A0AA85EUD4</accession>
<organism evidence="1 2">
    <name type="scientific">Schistosoma rodhaini</name>
    <dbReference type="NCBI Taxonomy" id="6188"/>
    <lineage>
        <taxon>Eukaryota</taxon>
        <taxon>Metazoa</taxon>
        <taxon>Spiralia</taxon>
        <taxon>Lophotrochozoa</taxon>
        <taxon>Platyhelminthes</taxon>
        <taxon>Trematoda</taxon>
        <taxon>Digenea</taxon>
        <taxon>Strigeidida</taxon>
        <taxon>Schistosomatoidea</taxon>
        <taxon>Schistosomatidae</taxon>
        <taxon>Schistosoma</taxon>
    </lineage>
</organism>